<protein>
    <submittedName>
        <fullName evidence="2">Uncharacterized protein</fullName>
    </submittedName>
</protein>
<reference evidence="2 3" key="1">
    <citation type="submission" date="2024-01" db="EMBL/GenBank/DDBJ databases">
        <title>Complete genome of Cladobotryum mycophilum ATHUM6906.</title>
        <authorList>
            <person name="Christinaki A.C."/>
            <person name="Myridakis A.I."/>
            <person name="Kouvelis V.N."/>
        </authorList>
    </citation>
    <scope>NUCLEOTIDE SEQUENCE [LARGE SCALE GENOMIC DNA]</scope>
    <source>
        <strain evidence="2 3">ATHUM6906</strain>
    </source>
</reference>
<evidence type="ECO:0000313" key="3">
    <source>
        <dbReference type="Proteomes" id="UP001338125"/>
    </source>
</evidence>
<evidence type="ECO:0000256" key="1">
    <source>
        <dbReference type="SAM" id="MobiDB-lite"/>
    </source>
</evidence>
<gene>
    <name evidence="2" type="ORF">PT974_10868</name>
</gene>
<feature type="region of interest" description="Disordered" evidence="1">
    <location>
        <begin position="1"/>
        <end position="23"/>
    </location>
</feature>
<dbReference type="Proteomes" id="UP001338125">
    <property type="component" value="Unassembled WGS sequence"/>
</dbReference>
<name>A0ABR0SB18_9HYPO</name>
<feature type="compositionally biased region" description="Basic and acidic residues" evidence="1">
    <location>
        <begin position="1"/>
        <end position="16"/>
    </location>
</feature>
<accession>A0ABR0SB18</accession>
<evidence type="ECO:0000313" key="2">
    <source>
        <dbReference type="EMBL" id="KAK5989350.1"/>
    </source>
</evidence>
<proteinExistence type="predicted"/>
<dbReference type="EMBL" id="JAVFKD010000015">
    <property type="protein sequence ID" value="KAK5989350.1"/>
    <property type="molecule type" value="Genomic_DNA"/>
</dbReference>
<keyword evidence="3" id="KW-1185">Reference proteome</keyword>
<organism evidence="2 3">
    <name type="scientific">Cladobotryum mycophilum</name>
    <dbReference type="NCBI Taxonomy" id="491253"/>
    <lineage>
        <taxon>Eukaryota</taxon>
        <taxon>Fungi</taxon>
        <taxon>Dikarya</taxon>
        <taxon>Ascomycota</taxon>
        <taxon>Pezizomycotina</taxon>
        <taxon>Sordariomycetes</taxon>
        <taxon>Hypocreomycetidae</taxon>
        <taxon>Hypocreales</taxon>
        <taxon>Hypocreaceae</taxon>
        <taxon>Cladobotryum</taxon>
    </lineage>
</organism>
<comment type="caution">
    <text evidence="2">The sequence shown here is derived from an EMBL/GenBank/DDBJ whole genome shotgun (WGS) entry which is preliminary data.</text>
</comment>
<sequence>MSHDAEIGQDNNDTHNHHTIPPATEDYSHTYAYTYPPPPQGFIRSRQSSISSTHSCEGLSADETRELWKCMLELQLRYGCYNSTRMDLAVNAGDDAVDLMPNPFILDTLNDSVIDLPEEGWEMLSRHLRHDESRPKKKSSLRFLRRHSRCSSSSSCK</sequence>